<keyword evidence="4" id="KW-0378">Hydrolase</keyword>
<evidence type="ECO:0000256" key="3">
    <source>
        <dbReference type="ARBA" id="ARBA00022763"/>
    </source>
</evidence>
<evidence type="ECO:0000256" key="5">
    <source>
        <dbReference type="ARBA" id="ARBA00023204"/>
    </source>
</evidence>
<dbReference type="GO" id="GO:0006298">
    <property type="term" value="P:mismatch repair"/>
    <property type="evidence" value="ECO:0007669"/>
    <property type="project" value="InterPro"/>
</dbReference>
<comment type="similarity">
    <text evidence="6">Belongs to the Vsr family.</text>
</comment>
<gene>
    <name evidence="7" type="primary">vsr</name>
    <name evidence="7" type="ORF">FDP25_05845</name>
</gene>
<dbReference type="InterPro" id="IPR004603">
    <property type="entry name" value="DNA_mismatch_endonuc_vsr"/>
</dbReference>
<evidence type="ECO:0000256" key="2">
    <source>
        <dbReference type="ARBA" id="ARBA00022759"/>
    </source>
</evidence>
<evidence type="ECO:0000313" key="8">
    <source>
        <dbReference type="Proteomes" id="UP000564704"/>
    </source>
</evidence>
<sequence>MPDVHDTQTRSRNMAAIKARNTKPEIIVRKGLHHLGFRYRLHDRALPGTPDIVLKRYRAIIDVRSCFFHGHDCSLFRLPETRREFWQKKIWANVDRDRRNLNEQLDLGWRTAIV</sequence>
<organism evidence="7 8">
    <name type="scientific">Roseovarius bejariae</name>
    <dbReference type="NCBI Taxonomy" id="2576383"/>
    <lineage>
        <taxon>Bacteria</taxon>
        <taxon>Pseudomonadati</taxon>
        <taxon>Pseudomonadota</taxon>
        <taxon>Alphaproteobacteria</taxon>
        <taxon>Rhodobacterales</taxon>
        <taxon>Roseobacteraceae</taxon>
        <taxon>Roseovarius</taxon>
    </lineage>
</organism>
<keyword evidence="1" id="KW-0540">Nuclease</keyword>
<name>A0A844D191_9RHOB</name>
<dbReference type="InterPro" id="IPR011335">
    <property type="entry name" value="Restrct_endonuc-II-like"/>
</dbReference>
<evidence type="ECO:0000256" key="6">
    <source>
        <dbReference type="ARBA" id="ARBA00029466"/>
    </source>
</evidence>
<dbReference type="SUPFAM" id="SSF52980">
    <property type="entry name" value="Restriction endonuclease-like"/>
    <property type="match status" value="1"/>
</dbReference>
<protein>
    <submittedName>
        <fullName evidence="7">DNA mismatch endonuclease Vsr</fullName>
    </submittedName>
</protein>
<accession>A0A844D191</accession>
<keyword evidence="8" id="KW-1185">Reference proteome</keyword>
<dbReference type="OrthoDB" id="9801520at2"/>
<dbReference type="RefSeq" id="WP_154149820.1">
    <property type="nucleotide sequence ID" value="NZ_SZWE01000001.1"/>
</dbReference>
<evidence type="ECO:0000256" key="1">
    <source>
        <dbReference type="ARBA" id="ARBA00022722"/>
    </source>
</evidence>
<keyword evidence="5" id="KW-0234">DNA repair</keyword>
<reference evidence="7 8" key="1">
    <citation type="submission" date="2019-05" db="EMBL/GenBank/DDBJ databases">
        <title>Roseovarius bejariae sp. nov., a moderately halophylic bacterium isolated from a saline soil in Rambla Salada (Murcia).</title>
        <authorList>
            <person name="Castro D.J."/>
            <person name="Gomez-Altuve A."/>
            <person name="Reina J.C."/>
            <person name="Rodriguez M."/>
            <person name="Sampedro I."/>
            <person name="Llamas I."/>
            <person name="Martinez-Checa F."/>
        </authorList>
    </citation>
    <scope>NUCLEOTIDE SEQUENCE [LARGE SCALE GENOMIC DNA]</scope>
    <source>
        <strain evidence="7 8">A21</strain>
    </source>
</reference>
<evidence type="ECO:0000313" key="7">
    <source>
        <dbReference type="EMBL" id="MRU14948.1"/>
    </source>
</evidence>
<dbReference type="NCBIfam" id="TIGR00632">
    <property type="entry name" value="vsr"/>
    <property type="match status" value="1"/>
</dbReference>
<dbReference type="GO" id="GO:0016787">
    <property type="term" value="F:hydrolase activity"/>
    <property type="evidence" value="ECO:0007669"/>
    <property type="project" value="UniProtKB-KW"/>
</dbReference>
<evidence type="ECO:0000256" key="4">
    <source>
        <dbReference type="ARBA" id="ARBA00022801"/>
    </source>
</evidence>
<keyword evidence="2 7" id="KW-0255">Endonuclease</keyword>
<dbReference type="Gene3D" id="3.40.960.10">
    <property type="entry name" value="VSR Endonuclease"/>
    <property type="match status" value="1"/>
</dbReference>
<dbReference type="Proteomes" id="UP000564704">
    <property type="component" value="Unassembled WGS sequence"/>
</dbReference>
<comment type="caution">
    <text evidence="7">The sequence shown here is derived from an EMBL/GenBank/DDBJ whole genome shotgun (WGS) entry which is preliminary data.</text>
</comment>
<dbReference type="CDD" id="cd00221">
    <property type="entry name" value="Vsr"/>
    <property type="match status" value="1"/>
</dbReference>
<dbReference type="EMBL" id="SZWE01000001">
    <property type="protein sequence ID" value="MRU14948.1"/>
    <property type="molecule type" value="Genomic_DNA"/>
</dbReference>
<keyword evidence="3" id="KW-0227">DNA damage</keyword>
<dbReference type="GO" id="GO:0004519">
    <property type="term" value="F:endonuclease activity"/>
    <property type="evidence" value="ECO:0007669"/>
    <property type="project" value="UniProtKB-KW"/>
</dbReference>
<dbReference type="Pfam" id="PF03852">
    <property type="entry name" value="Vsr"/>
    <property type="match status" value="1"/>
</dbReference>
<dbReference type="AlphaFoldDB" id="A0A844D191"/>
<proteinExistence type="inferred from homology"/>